<sequence>MYFPYLRGKQFELIAIRELVEYKLIGKNILPIIEPVKLSSTLTKTLELFSQEARFIAPILNPQVGNFLNEIKNSDSDKNAEKFVDLLENQYVLGTHITNENTVHELKSLFEQGIEKDNIILIHKNRDYLAQYSETFADKETRYNLIPDESVFRRTIRHNRVLFNDKFAKKTRNSDYINAIDEFFSDDHLYFADDGYKGFSDYSVIGSDYIESGFAPYAVAMHIVYFDEKNNLRIRHFVSDSNDDIKDPAGKFGEALTKLVKWNKEKNLDTYGIRKLMEHYENGTYPGLGTVKKLSVMHHIELMSDFLNEVY</sequence>
<gene>
    <name evidence="1" type="ordered locus">HPL003_13520</name>
</gene>
<protein>
    <recommendedName>
        <fullName evidence="3">Sce7725 family protein</fullName>
    </recommendedName>
</protein>
<dbReference type="NCBIfam" id="NF033831">
    <property type="entry name" value="sce7725_fam"/>
    <property type="match status" value="1"/>
</dbReference>
<dbReference type="eggNOG" id="ENOG5032KS3">
    <property type="taxonomic scope" value="Bacteria"/>
</dbReference>
<evidence type="ECO:0008006" key="3">
    <source>
        <dbReference type="Google" id="ProtNLM"/>
    </source>
</evidence>
<dbReference type="OrthoDB" id="8910160at2"/>
<reference evidence="1 2" key="3">
    <citation type="journal article" date="2012" name="J. Bacteriol.">
        <title>Genome Sequence of Paenibacillus terrae HPL-003, a Xylanase-Producing Bacterium Isolated from Soil Found in Forest Residue.</title>
        <authorList>
            <person name="Shin S.H."/>
            <person name="Kim S."/>
            <person name="Kim J.Y."/>
            <person name="Song H.Y."/>
            <person name="Cho S.J."/>
            <person name="Kim D.R."/>
            <person name="Lee K.I."/>
            <person name="Lim H.K."/>
            <person name="Park N.J."/>
            <person name="Hwang I.T."/>
            <person name="Yang K.S."/>
        </authorList>
    </citation>
    <scope>NUCLEOTIDE SEQUENCE [LARGE SCALE GENOMIC DNA]</scope>
    <source>
        <strain evidence="1 2">HPL-003</strain>
    </source>
</reference>
<reference evidence="2" key="1">
    <citation type="submission" date="2011-11" db="EMBL/GenBank/DDBJ databases">
        <title>Complete sequence of Paenibacillus terrae HPL-003.</title>
        <authorList>
            <person name="Shin S.H."/>
            <person name="Kim S."/>
            <person name="Kim J.Y."/>
        </authorList>
    </citation>
    <scope>NUCLEOTIDE SEQUENCE [LARGE SCALE GENOMIC DNA]</scope>
    <source>
        <strain evidence="2">HPL-003</strain>
    </source>
</reference>
<dbReference type="KEGG" id="pta:HPL003_13520"/>
<evidence type="ECO:0000313" key="1">
    <source>
        <dbReference type="EMBL" id="AET59455.1"/>
    </source>
</evidence>
<dbReference type="HOGENOM" id="CLU_076300_1_0_9"/>
<organism evidence="1 2">
    <name type="scientific">Paenibacillus terrae (strain HPL-003)</name>
    <dbReference type="NCBI Taxonomy" id="985665"/>
    <lineage>
        <taxon>Bacteria</taxon>
        <taxon>Bacillati</taxon>
        <taxon>Bacillota</taxon>
        <taxon>Bacilli</taxon>
        <taxon>Bacillales</taxon>
        <taxon>Paenibacillaceae</taxon>
        <taxon>Paenibacillus</taxon>
    </lineage>
</organism>
<dbReference type="Proteomes" id="UP000005876">
    <property type="component" value="Chromosome"/>
</dbReference>
<evidence type="ECO:0000313" key="2">
    <source>
        <dbReference type="Proteomes" id="UP000005876"/>
    </source>
</evidence>
<dbReference type="AlphaFoldDB" id="G7VXL3"/>
<reference key="2">
    <citation type="submission" date="2011-11" db="EMBL/GenBank/DDBJ databases">
        <authorList>
            <person name="Shin S.H."/>
            <person name="Kim S."/>
            <person name="Kim J.Y."/>
        </authorList>
    </citation>
    <scope>NUCLEOTIDE SEQUENCE</scope>
    <source>
        <strain>HPL-003</strain>
    </source>
</reference>
<dbReference type="RefSeq" id="WP_014280182.1">
    <property type="nucleotide sequence ID" value="NC_016641.1"/>
</dbReference>
<accession>G7VXL3</accession>
<dbReference type="EMBL" id="CP003107">
    <property type="protein sequence ID" value="AET59455.1"/>
    <property type="molecule type" value="Genomic_DNA"/>
</dbReference>
<name>G7VXL3_PAETH</name>
<dbReference type="InterPro" id="IPR047727">
    <property type="entry name" value="Sce7725-like"/>
</dbReference>
<dbReference type="STRING" id="985665.HPL003_13520"/>
<proteinExistence type="predicted"/>